<comment type="caution">
    <text evidence="1">The sequence shown here is derived from an EMBL/GenBank/DDBJ whole genome shotgun (WGS) entry which is preliminary data.</text>
</comment>
<dbReference type="EMBL" id="JAQMFS010000062">
    <property type="protein sequence ID" value="MDB6186156.1"/>
    <property type="molecule type" value="Genomic_DNA"/>
</dbReference>
<dbReference type="Gene3D" id="2.10.260.10">
    <property type="match status" value="1"/>
</dbReference>
<organism evidence="1 2">
    <name type="scientific">Gemella haemolysans</name>
    <dbReference type="NCBI Taxonomy" id="1379"/>
    <lineage>
        <taxon>Bacteria</taxon>
        <taxon>Bacillati</taxon>
        <taxon>Bacillota</taxon>
        <taxon>Bacilli</taxon>
        <taxon>Bacillales</taxon>
        <taxon>Gemellaceae</taxon>
        <taxon>Gemella</taxon>
    </lineage>
</organism>
<dbReference type="SUPFAM" id="SSF89447">
    <property type="entry name" value="AbrB/MazE/MraZ-like"/>
    <property type="match status" value="1"/>
</dbReference>
<name>A0AAW6B4K6_9BACL</name>
<protein>
    <submittedName>
        <fullName evidence="1">PbsX family transcriptional regulator</fullName>
    </submittedName>
</protein>
<reference evidence="1" key="1">
    <citation type="submission" date="2023-08" db="EMBL/GenBank/DDBJ databases">
        <title>Dental plaque isolates bound by oral lectin ZG16B.</title>
        <authorList>
            <person name="Ghosh S."/>
        </authorList>
    </citation>
    <scope>NUCLEOTIDE SEQUENCE</scope>
    <source>
        <strain evidence="1">DP3_5B</strain>
    </source>
</reference>
<accession>A0AAW6B4K6</accession>
<dbReference type="RefSeq" id="WP_271965441.1">
    <property type="nucleotide sequence ID" value="NZ_JAQMFS010000062.1"/>
</dbReference>
<dbReference type="AlphaFoldDB" id="A0AAW6B4K6"/>
<sequence length="88" mass="10200">MIKEVKGNTKLEHYGDSFIARIPDNIIDLLVLENNQKFLISIQGESIVLAPEVKQLNTFSNWEDNWEDNGIRHKELDWGEIKGNEGKY</sequence>
<dbReference type="Proteomes" id="UP001212217">
    <property type="component" value="Unassembled WGS sequence"/>
</dbReference>
<gene>
    <name evidence="1" type="ORF">PNO30_05075</name>
</gene>
<evidence type="ECO:0000313" key="1">
    <source>
        <dbReference type="EMBL" id="MDB6186156.1"/>
    </source>
</evidence>
<proteinExistence type="predicted"/>
<evidence type="ECO:0000313" key="2">
    <source>
        <dbReference type="Proteomes" id="UP001212217"/>
    </source>
</evidence>
<dbReference type="InterPro" id="IPR037914">
    <property type="entry name" value="SpoVT-AbrB_sf"/>
</dbReference>